<proteinExistence type="predicted"/>
<accession>A0AAW1NX18</accession>
<feature type="compositionally biased region" description="Polar residues" evidence="1">
    <location>
        <begin position="100"/>
        <end position="111"/>
    </location>
</feature>
<dbReference type="Proteomes" id="UP001465755">
    <property type="component" value="Unassembled WGS sequence"/>
</dbReference>
<evidence type="ECO:0000313" key="3">
    <source>
        <dbReference type="Proteomes" id="UP001465755"/>
    </source>
</evidence>
<evidence type="ECO:0000313" key="2">
    <source>
        <dbReference type="EMBL" id="KAK9800812.1"/>
    </source>
</evidence>
<dbReference type="AlphaFoldDB" id="A0AAW1NX18"/>
<protein>
    <submittedName>
        <fullName evidence="2">Uncharacterized protein</fullName>
    </submittedName>
</protein>
<feature type="region of interest" description="Disordered" evidence="1">
    <location>
        <begin position="55"/>
        <end position="111"/>
    </location>
</feature>
<gene>
    <name evidence="2" type="ORF">WJX73_010776</name>
</gene>
<organism evidence="2 3">
    <name type="scientific">Symbiochloris irregularis</name>
    <dbReference type="NCBI Taxonomy" id="706552"/>
    <lineage>
        <taxon>Eukaryota</taxon>
        <taxon>Viridiplantae</taxon>
        <taxon>Chlorophyta</taxon>
        <taxon>core chlorophytes</taxon>
        <taxon>Trebouxiophyceae</taxon>
        <taxon>Trebouxiales</taxon>
        <taxon>Trebouxiaceae</taxon>
        <taxon>Symbiochloris</taxon>
    </lineage>
</organism>
<keyword evidence="3" id="KW-1185">Reference proteome</keyword>
<sequence length="111" mass="12017">MELLGQEASKAVSHWPDILLADNQVANSTDPSPIPAPKTDSSLQHLAALLIQDPKPSVRGRHRLHRSPEYPTSKRGWVITGFVPPSNRPRGEGLKAHEGQASTDNTAAQGR</sequence>
<reference evidence="2 3" key="1">
    <citation type="journal article" date="2024" name="Nat. Commun.">
        <title>Phylogenomics reveals the evolutionary origins of lichenization in chlorophyte algae.</title>
        <authorList>
            <person name="Puginier C."/>
            <person name="Libourel C."/>
            <person name="Otte J."/>
            <person name="Skaloud P."/>
            <person name="Haon M."/>
            <person name="Grisel S."/>
            <person name="Petersen M."/>
            <person name="Berrin J.G."/>
            <person name="Delaux P.M."/>
            <person name="Dal Grande F."/>
            <person name="Keller J."/>
        </authorList>
    </citation>
    <scope>NUCLEOTIDE SEQUENCE [LARGE SCALE GENOMIC DNA]</scope>
    <source>
        <strain evidence="2 3">SAG 2036</strain>
    </source>
</reference>
<comment type="caution">
    <text evidence="2">The sequence shown here is derived from an EMBL/GenBank/DDBJ whole genome shotgun (WGS) entry which is preliminary data.</text>
</comment>
<feature type="compositionally biased region" description="Basic and acidic residues" evidence="1">
    <location>
        <begin position="89"/>
        <end position="98"/>
    </location>
</feature>
<name>A0AAW1NX18_9CHLO</name>
<evidence type="ECO:0000256" key="1">
    <source>
        <dbReference type="SAM" id="MobiDB-lite"/>
    </source>
</evidence>
<dbReference type="EMBL" id="JALJOQ010000080">
    <property type="protein sequence ID" value="KAK9800812.1"/>
    <property type="molecule type" value="Genomic_DNA"/>
</dbReference>